<protein>
    <submittedName>
        <fullName evidence="1">Uncharacterized protein</fullName>
    </submittedName>
</protein>
<organism evidence="1 2">
    <name type="scientific">Choiromyces venosus 120613-1</name>
    <dbReference type="NCBI Taxonomy" id="1336337"/>
    <lineage>
        <taxon>Eukaryota</taxon>
        <taxon>Fungi</taxon>
        <taxon>Dikarya</taxon>
        <taxon>Ascomycota</taxon>
        <taxon>Pezizomycotina</taxon>
        <taxon>Pezizomycetes</taxon>
        <taxon>Pezizales</taxon>
        <taxon>Tuberaceae</taxon>
        <taxon>Choiromyces</taxon>
    </lineage>
</organism>
<proteinExistence type="predicted"/>
<dbReference type="AlphaFoldDB" id="A0A3N4JAF9"/>
<evidence type="ECO:0000313" key="1">
    <source>
        <dbReference type="EMBL" id="RPA95262.1"/>
    </source>
</evidence>
<keyword evidence="2" id="KW-1185">Reference proteome</keyword>
<accession>A0A3N4JAF9</accession>
<evidence type="ECO:0000313" key="2">
    <source>
        <dbReference type="Proteomes" id="UP000276215"/>
    </source>
</evidence>
<gene>
    <name evidence="1" type="ORF">L873DRAFT_1334893</name>
</gene>
<dbReference type="EMBL" id="ML120428">
    <property type="protein sequence ID" value="RPA95262.1"/>
    <property type="molecule type" value="Genomic_DNA"/>
</dbReference>
<dbReference type="OrthoDB" id="4424230at2759"/>
<sequence>MATSDGRISETVSLDTALSHWRGFIVAWARYTNKRLSKDLSCNITHVSTYPVYYCCFLPLTLFEHIQSIYRKGLSTGTRHKGFVSSADLECVLSFL</sequence>
<reference evidence="1 2" key="1">
    <citation type="journal article" date="2018" name="Nat. Ecol. Evol.">
        <title>Pezizomycetes genomes reveal the molecular basis of ectomycorrhizal truffle lifestyle.</title>
        <authorList>
            <person name="Murat C."/>
            <person name="Payen T."/>
            <person name="Noel B."/>
            <person name="Kuo A."/>
            <person name="Morin E."/>
            <person name="Chen J."/>
            <person name="Kohler A."/>
            <person name="Krizsan K."/>
            <person name="Balestrini R."/>
            <person name="Da Silva C."/>
            <person name="Montanini B."/>
            <person name="Hainaut M."/>
            <person name="Levati E."/>
            <person name="Barry K.W."/>
            <person name="Belfiori B."/>
            <person name="Cichocki N."/>
            <person name="Clum A."/>
            <person name="Dockter R.B."/>
            <person name="Fauchery L."/>
            <person name="Guy J."/>
            <person name="Iotti M."/>
            <person name="Le Tacon F."/>
            <person name="Lindquist E.A."/>
            <person name="Lipzen A."/>
            <person name="Malagnac F."/>
            <person name="Mello A."/>
            <person name="Molinier V."/>
            <person name="Miyauchi S."/>
            <person name="Poulain J."/>
            <person name="Riccioni C."/>
            <person name="Rubini A."/>
            <person name="Sitrit Y."/>
            <person name="Splivallo R."/>
            <person name="Traeger S."/>
            <person name="Wang M."/>
            <person name="Zifcakova L."/>
            <person name="Wipf D."/>
            <person name="Zambonelli A."/>
            <person name="Paolocci F."/>
            <person name="Nowrousian M."/>
            <person name="Ottonello S."/>
            <person name="Baldrian P."/>
            <person name="Spatafora J.W."/>
            <person name="Henrissat B."/>
            <person name="Nagy L.G."/>
            <person name="Aury J.M."/>
            <person name="Wincker P."/>
            <person name="Grigoriev I.V."/>
            <person name="Bonfante P."/>
            <person name="Martin F.M."/>
        </authorList>
    </citation>
    <scope>NUCLEOTIDE SEQUENCE [LARGE SCALE GENOMIC DNA]</scope>
    <source>
        <strain evidence="1 2">120613-1</strain>
    </source>
</reference>
<name>A0A3N4JAF9_9PEZI</name>
<dbReference type="Proteomes" id="UP000276215">
    <property type="component" value="Unassembled WGS sequence"/>
</dbReference>